<proteinExistence type="predicted"/>
<dbReference type="Pfam" id="PF09832">
    <property type="entry name" value="DUF2059"/>
    <property type="match status" value="1"/>
</dbReference>
<feature type="chain" id="PRO_5002962275" description="DUF2059 domain-containing protein" evidence="1">
    <location>
        <begin position="24"/>
        <end position="192"/>
    </location>
</feature>
<keyword evidence="1" id="KW-0732">Signal</keyword>
<name>C6E5R7_GEOSM</name>
<reference evidence="3" key="1">
    <citation type="submission" date="2009-07" db="EMBL/GenBank/DDBJ databases">
        <title>Complete sequence of Geobacter sp. M21.</title>
        <authorList>
            <consortium name="US DOE Joint Genome Institute"/>
            <person name="Lucas S."/>
            <person name="Copeland A."/>
            <person name="Lapidus A."/>
            <person name="Glavina del Rio T."/>
            <person name="Dalin E."/>
            <person name="Tice H."/>
            <person name="Bruce D."/>
            <person name="Goodwin L."/>
            <person name="Pitluck S."/>
            <person name="Saunders E."/>
            <person name="Brettin T."/>
            <person name="Detter J.C."/>
            <person name="Han C."/>
            <person name="Larimer F."/>
            <person name="Land M."/>
            <person name="Hauser L."/>
            <person name="Kyrpides N."/>
            <person name="Ovchinnikova G."/>
            <person name="Lovley D."/>
        </authorList>
    </citation>
    <scope>NUCLEOTIDE SEQUENCE [LARGE SCALE GENOMIC DNA]</scope>
    <source>
        <strain evidence="3">M21</strain>
    </source>
</reference>
<sequence>MKKSCFVLLTGVLAVLSPAMSTAAPPASETAAQLVTLTKPEQREAQAIRFMLAVAPMAVPETLADCMVAKAGPAFTQYFTALYGSLLTEAELLQAVDFYQSKLGRAAVALRLQHEQHIFELAVKGEQVAEERPQYPPETQRALDAFAATPAGKKLLGDALAAQDPFSTEISTLRSSVMSQCLTEPASPPGGR</sequence>
<accession>C6E5R7</accession>
<evidence type="ECO:0000256" key="1">
    <source>
        <dbReference type="SAM" id="SignalP"/>
    </source>
</evidence>
<dbReference type="OrthoDB" id="5397310at2"/>
<evidence type="ECO:0000259" key="2">
    <source>
        <dbReference type="Pfam" id="PF09832"/>
    </source>
</evidence>
<feature type="signal peptide" evidence="1">
    <location>
        <begin position="1"/>
        <end position="23"/>
    </location>
</feature>
<protein>
    <recommendedName>
        <fullName evidence="2">DUF2059 domain-containing protein</fullName>
    </recommendedName>
</protein>
<dbReference type="HOGENOM" id="CLU_1388493_0_0_7"/>
<dbReference type="EMBL" id="CP001661">
    <property type="protein sequence ID" value="ACT17676.1"/>
    <property type="molecule type" value="Genomic_DNA"/>
</dbReference>
<evidence type="ECO:0000313" key="3">
    <source>
        <dbReference type="EMBL" id="ACT17676.1"/>
    </source>
</evidence>
<organism evidence="3">
    <name type="scientific">Geobacter sp. (strain M21)</name>
    <dbReference type="NCBI Taxonomy" id="443144"/>
    <lineage>
        <taxon>Bacteria</taxon>
        <taxon>Pseudomonadati</taxon>
        <taxon>Thermodesulfobacteriota</taxon>
        <taxon>Desulfuromonadia</taxon>
        <taxon>Geobacterales</taxon>
        <taxon>Geobacteraceae</taxon>
        <taxon>Geobacter</taxon>
    </lineage>
</organism>
<dbReference type="AlphaFoldDB" id="C6E5R7"/>
<dbReference type="KEGG" id="gem:GM21_1621"/>
<gene>
    <name evidence="3" type="ordered locus">GM21_1621</name>
</gene>
<dbReference type="InterPro" id="IPR018637">
    <property type="entry name" value="DUF2059"/>
</dbReference>
<dbReference type="STRING" id="443144.GM21_1621"/>
<feature type="domain" description="DUF2059" evidence="2">
    <location>
        <begin position="76"/>
        <end position="110"/>
    </location>
</feature>